<organism evidence="5 6">
    <name type="scientific">Chitinophaga flava</name>
    <dbReference type="NCBI Taxonomy" id="2259036"/>
    <lineage>
        <taxon>Bacteria</taxon>
        <taxon>Pseudomonadati</taxon>
        <taxon>Bacteroidota</taxon>
        <taxon>Chitinophagia</taxon>
        <taxon>Chitinophagales</taxon>
        <taxon>Chitinophagaceae</taxon>
        <taxon>Chitinophaga</taxon>
    </lineage>
</organism>
<protein>
    <submittedName>
        <fullName evidence="5">Methyltransferase</fullName>
    </submittedName>
</protein>
<feature type="domain" description="Methyltransferase" evidence="4">
    <location>
        <begin position="64"/>
        <end position="158"/>
    </location>
</feature>
<dbReference type="EMBL" id="QFFJ01000002">
    <property type="protein sequence ID" value="RBL88913.1"/>
    <property type="molecule type" value="Genomic_DNA"/>
</dbReference>
<keyword evidence="3" id="KW-0949">S-adenosyl-L-methionine</keyword>
<keyword evidence="6" id="KW-1185">Reference proteome</keyword>
<dbReference type="PANTHER" id="PTHR43464:SF19">
    <property type="entry name" value="UBIQUINONE BIOSYNTHESIS O-METHYLTRANSFERASE, MITOCHONDRIAL"/>
    <property type="match status" value="1"/>
</dbReference>
<evidence type="ECO:0000256" key="3">
    <source>
        <dbReference type="ARBA" id="ARBA00022691"/>
    </source>
</evidence>
<dbReference type="PANTHER" id="PTHR43464">
    <property type="entry name" value="METHYLTRANSFERASE"/>
    <property type="match status" value="1"/>
</dbReference>
<keyword evidence="2 5" id="KW-0808">Transferase</keyword>
<comment type="caution">
    <text evidence="5">The sequence shown here is derived from an EMBL/GenBank/DDBJ whole genome shotgun (WGS) entry which is preliminary data.</text>
</comment>
<dbReference type="Gene3D" id="3.40.50.150">
    <property type="entry name" value="Vaccinia Virus protein VP39"/>
    <property type="match status" value="1"/>
</dbReference>
<dbReference type="Pfam" id="PF13649">
    <property type="entry name" value="Methyltransf_25"/>
    <property type="match status" value="1"/>
</dbReference>
<evidence type="ECO:0000259" key="4">
    <source>
        <dbReference type="Pfam" id="PF13649"/>
    </source>
</evidence>
<dbReference type="OrthoDB" id="9800454at2"/>
<dbReference type="GO" id="GO:0032259">
    <property type="term" value="P:methylation"/>
    <property type="evidence" value="ECO:0007669"/>
    <property type="project" value="UniProtKB-KW"/>
</dbReference>
<dbReference type="InterPro" id="IPR029063">
    <property type="entry name" value="SAM-dependent_MTases_sf"/>
</dbReference>
<dbReference type="AlphaFoldDB" id="A0A365XRE0"/>
<dbReference type="SUPFAM" id="SSF53335">
    <property type="entry name" value="S-adenosyl-L-methionine-dependent methyltransferases"/>
    <property type="match status" value="1"/>
</dbReference>
<evidence type="ECO:0000313" key="6">
    <source>
        <dbReference type="Proteomes" id="UP000253410"/>
    </source>
</evidence>
<dbReference type="CDD" id="cd02440">
    <property type="entry name" value="AdoMet_MTases"/>
    <property type="match status" value="1"/>
</dbReference>
<evidence type="ECO:0000256" key="2">
    <source>
        <dbReference type="ARBA" id="ARBA00022679"/>
    </source>
</evidence>
<name>A0A365XRE0_9BACT</name>
<sequence>MILNTRERVLAPEIMDDFSMEGERLQRALDKIAKINRKLGGNRITLKGVATLMRQLPPEKTVTIMDIGCGNGDMLRALADEGRQRGWKLHLVGVDANRFTVHHAAALSVDYPEISYDCIDVTHDSFAEMEYDIVLLTLTLHHFTDATILALMQHFCRCATVGIVVNDLHRSSIAYRLFQLLCYVLGLEEMTRYDGLTSIMRGFKKPELIELCRQLNIRNYSLRWRWAFRYQWVISNL</sequence>
<keyword evidence="1 5" id="KW-0489">Methyltransferase</keyword>
<evidence type="ECO:0000313" key="5">
    <source>
        <dbReference type="EMBL" id="RBL88913.1"/>
    </source>
</evidence>
<dbReference type="Proteomes" id="UP000253410">
    <property type="component" value="Unassembled WGS sequence"/>
</dbReference>
<dbReference type="GO" id="GO:0008168">
    <property type="term" value="F:methyltransferase activity"/>
    <property type="evidence" value="ECO:0007669"/>
    <property type="project" value="UniProtKB-KW"/>
</dbReference>
<evidence type="ECO:0000256" key="1">
    <source>
        <dbReference type="ARBA" id="ARBA00022603"/>
    </source>
</evidence>
<dbReference type="InterPro" id="IPR041698">
    <property type="entry name" value="Methyltransf_25"/>
</dbReference>
<accession>A0A365XRE0</accession>
<reference evidence="5 6" key="1">
    <citation type="submission" date="2018-05" db="EMBL/GenBank/DDBJ databases">
        <title>Chitinophaga sp. K3CV102501T nov., isolated from isolated from a monsoon evergreen broad-leaved forest soil.</title>
        <authorList>
            <person name="Lv Y."/>
        </authorList>
    </citation>
    <scope>NUCLEOTIDE SEQUENCE [LARGE SCALE GENOMIC DNA]</scope>
    <source>
        <strain evidence="5 6">GDMCC 1.1325</strain>
    </source>
</reference>
<proteinExistence type="predicted"/>
<dbReference type="RefSeq" id="WP_113617655.1">
    <property type="nucleotide sequence ID" value="NZ_QFFJ01000002.1"/>
</dbReference>
<gene>
    <name evidence="5" type="ORF">DF182_20405</name>
</gene>